<dbReference type="RefSeq" id="WP_171589003.1">
    <property type="nucleotide sequence ID" value="NZ_JABGBO010000007.1"/>
</dbReference>
<dbReference type="Gene3D" id="3.40.50.720">
    <property type="entry name" value="NAD(P)-binding Rossmann-like Domain"/>
    <property type="match status" value="1"/>
</dbReference>
<dbReference type="Proteomes" id="UP000541421">
    <property type="component" value="Unassembled WGS sequence"/>
</dbReference>
<evidence type="ECO:0000256" key="6">
    <source>
        <dbReference type="ARBA" id="ARBA00023239"/>
    </source>
</evidence>
<keyword evidence="5" id="KW-0520">NAD</keyword>
<protein>
    <recommendedName>
        <fullName evidence="4 7">dTDP-glucose 4,6-dehydratase</fullName>
        <ecNumber evidence="4 7">4.2.1.46</ecNumber>
    </recommendedName>
</protein>
<gene>
    <name evidence="9" type="primary">rfbB</name>
    <name evidence="9" type="ORF">HKX40_07200</name>
</gene>
<dbReference type="InterPro" id="IPR016040">
    <property type="entry name" value="NAD(P)-bd_dom"/>
</dbReference>
<keyword evidence="10" id="KW-1185">Reference proteome</keyword>
<dbReference type="GO" id="GO:0008460">
    <property type="term" value="F:dTDP-glucose 4,6-dehydratase activity"/>
    <property type="evidence" value="ECO:0007669"/>
    <property type="project" value="UniProtKB-EC"/>
</dbReference>
<accession>A0A7Y4P6N4</accession>
<dbReference type="SUPFAM" id="SSF51735">
    <property type="entry name" value="NAD(P)-binding Rossmann-fold domains"/>
    <property type="match status" value="1"/>
</dbReference>
<evidence type="ECO:0000256" key="3">
    <source>
        <dbReference type="ARBA" id="ARBA00008178"/>
    </source>
</evidence>
<comment type="cofactor">
    <cofactor evidence="2 7">
        <name>NAD(+)</name>
        <dbReference type="ChEBI" id="CHEBI:57540"/>
    </cofactor>
</comment>
<comment type="similarity">
    <text evidence="3 7">Belongs to the NAD(P)-dependent epimerase/dehydratase family. dTDP-glucose dehydratase subfamily.</text>
</comment>
<comment type="caution">
    <text evidence="9">The sequence shown here is derived from an EMBL/GenBank/DDBJ whole genome shotgun (WGS) entry which is preliminary data.</text>
</comment>
<evidence type="ECO:0000256" key="1">
    <source>
        <dbReference type="ARBA" id="ARBA00001539"/>
    </source>
</evidence>
<dbReference type="InterPro" id="IPR036291">
    <property type="entry name" value="NAD(P)-bd_dom_sf"/>
</dbReference>
<comment type="catalytic activity">
    <reaction evidence="1 7">
        <text>dTDP-alpha-D-glucose = dTDP-4-dehydro-6-deoxy-alpha-D-glucose + H2O</text>
        <dbReference type="Rhea" id="RHEA:17221"/>
        <dbReference type="ChEBI" id="CHEBI:15377"/>
        <dbReference type="ChEBI" id="CHEBI:57477"/>
        <dbReference type="ChEBI" id="CHEBI:57649"/>
        <dbReference type="EC" id="4.2.1.46"/>
    </reaction>
</comment>
<keyword evidence="6 7" id="KW-0456">Lyase</keyword>
<sequence length="369" mass="41688">MSKTVFITGGAGFIGSAVVRHIIRNTDYIVVNIDKLTYAGNLYSLSDFRNNPRHIFSQTDICDKDTLDELFAKYRPCGVIHLAAESHVDRSIDGAATFIKTNVEGTYQLLEASRQYWNSLLTESQKKFRFLHVSTDEVYGDLGQSHEITPFTEHNAYNPSSPYAASKAASDHLVRAWGRTYGLPIIITNSTNNYGPYQFPEKLIPLMILNSLAGKPLPVYGNGKQVRDWLYVEDHADALWTVFTRASAGETYNIGGHEEHQNIDVVKSICHLLDTFYPVTKNPNTPSLCSYADLITFVKDRPGHDVRYAVDTTKIRQTLGWKPQKTFKNGLCSTVEWYLQNTSWWQMILDGKYQLERLGLGQSSTTKLP</sequence>
<evidence type="ECO:0000256" key="4">
    <source>
        <dbReference type="ARBA" id="ARBA00011990"/>
    </source>
</evidence>
<dbReference type="GO" id="GO:0009225">
    <property type="term" value="P:nucleotide-sugar metabolic process"/>
    <property type="evidence" value="ECO:0007669"/>
    <property type="project" value="InterPro"/>
</dbReference>
<dbReference type="EC" id="4.2.1.46" evidence="4 7"/>
<dbReference type="AlphaFoldDB" id="A0A7Y4P6N4"/>
<evidence type="ECO:0000313" key="10">
    <source>
        <dbReference type="Proteomes" id="UP000541421"/>
    </source>
</evidence>
<dbReference type="EMBL" id="JABGBO010000007">
    <property type="protein sequence ID" value="NOL49920.1"/>
    <property type="molecule type" value="Genomic_DNA"/>
</dbReference>
<dbReference type="Gene3D" id="3.90.25.10">
    <property type="entry name" value="UDP-galactose 4-epimerase, domain 1"/>
    <property type="match status" value="1"/>
</dbReference>
<dbReference type="CDD" id="cd05246">
    <property type="entry name" value="dTDP_GD_SDR_e"/>
    <property type="match status" value="1"/>
</dbReference>
<name>A0A7Y4P6N4_9BURK</name>
<organism evidence="9 10">
    <name type="scientific">Pelistega europaea</name>
    <dbReference type="NCBI Taxonomy" id="106147"/>
    <lineage>
        <taxon>Bacteria</taxon>
        <taxon>Pseudomonadati</taxon>
        <taxon>Pseudomonadota</taxon>
        <taxon>Betaproteobacteria</taxon>
        <taxon>Burkholderiales</taxon>
        <taxon>Alcaligenaceae</taxon>
        <taxon>Pelistega</taxon>
    </lineage>
</organism>
<dbReference type="NCBIfam" id="TIGR01181">
    <property type="entry name" value="dTDP_gluc_dehyt"/>
    <property type="match status" value="1"/>
</dbReference>
<dbReference type="Pfam" id="PF16363">
    <property type="entry name" value="GDP_Man_Dehyd"/>
    <property type="match status" value="1"/>
</dbReference>
<evidence type="ECO:0000259" key="8">
    <source>
        <dbReference type="Pfam" id="PF16363"/>
    </source>
</evidence>
<feature type="domain" description="NAD(P)-binding" evidence="8">
    <location>
        <begin position="6"/>
        <end position="331"/>
    </location>
</feature>
<proteinExistence type="inferred from homology"/>
<reference evidence="9 10" key="1">
    <citation type="submission" date="2020-05" db="EMBL/GenBank/DDBJ databases">
        <authorList>
            <person name="Niu N."/>
        </authorList>
    </citation>
    <scope>NUCLEOTIDE SEQUENCE [LARGE SCALE GENOMIC DNA]</scope>
    <source>
        <strain evidence="9 10">LMG10982</strain>
    </source>
</reference>
<evidence type="ECO:0000256" key="5">
    <source>
        <dbReference type="ARBA" id="ARBA00023027"/>
    </source>
</evidence>
<dbReference type="InterPro" id="IPR005888">
    <property type="entry name" value="dTDP_Gluc_deHydtase"/>
</dbReference>
<evidence type="ECO:0000256" key="2">
    <source>
        <dbReference type="ARBA" id="ARBA00001911"/>
    </source>
</evidence>
<evidence type="ECO:0000256" key="7">
    <source>
        <dbReference type="RuleBase" id="RU004473"/>
    </source>
</evidence>
<dbReference type="PANTHER" id="PTHR43000">
    <property type="entry name" value="DTDP-D-GLUCOSE 4,6-DEHYDRATASE-RELATED"/>
    <property type="match status" value="1"/>
</dbReference>
<evidence type="ECO:0000313" key="9">
    <source>
        <dbReference type="EMBL" id="NOL49920.1"/>
    </source>
</evidence>